<dbReference type="InterPro" id="IPR006342">
    <property type="entry name" value="FkbM_mtfrase"/>
</dbReference>
<dbReference type="Pfam" id="PF05050">
    <property type="entry name" value="Methyltransf_21"/>
    <property type="match status" value="1"/>
</dbReference>
<keyword evidence="1" id="KW-1133">Transmembrane helix</keyword>
<evidence type="ECO:0000259" key="2">
    <source>
        <dbReference type="Pfam" id="PF05050"/>
    </source>
</evidence>
<feature type="transmembrane region" description="Helical" evidence="1">
    <location>
        <begin position="127"/>
        <end position="147"/>
    </location>
</feature>
<evidence type="ECO:0000256" key="1">
    <source>
        <dbReference type="SAM" id="Phobius"/>
    </source>
</evidence>
<dbReference type="PANTHER" id="PTHR22989:SF4">
    <property type="entry name" value="METHYLTRANSFERASE FKBM DOMAIN-CONTAINING PROTEIN"/>
    <property type="match status" value="1"/>
</dbReference>
<keyword evidence="1" id="KW-0812">Transmembrane</keyword>
<evidence type="ECO:0000313" key="3">
    <source>
        <dbReference type="EMBL" id="CAD6188468.1"/>
    </source>
</evidence>
<dbReference type="OrthoDB" id="21458at2759"/>
<name>A0A8S1H188_9PELO</name>
<dbReference type="Pfam" id="PF14778">
    <property type="entry name" value="ODR4-like"/>
    <property type="match status" value="1"/>
</dbReference>
<dbReference type="AlphaFoldDB" id="A0A8S1H188"/>
<gene>
    <name evidence="3" type="ORF">CAUJ_LOCUS4387</name>
</gene>
<feature type="domain" description="Methyltransferase FkbM" evidence="2">
    <location>
        <begin position="244"/>
        <end position="383"/>
    </location>
</feature>
<evidence type="ECO:0000313" key="4">
    <source>
        <dbReference type="Proteomes" id="UP000835052"/>
    </source>
</evidence>
<dbReference type="EMBL" id="CAJGYM010000008">
    <property type="protein sequence ID" value="CAD6188468.1"/>
    <property type="molecule type" value="Genomic_DNA"/>
</dbReference>
<dbReference type="InterPro" id="IPR029454">
    <property type="entry name" value="ODR-4-like"/>
</dbReference>
<proteinExistence type="predicted"/>
<comment type="caution">
    <text evidence="3">The sequence shown here is derived from an EMBL/GenBank/DDBJ whole genome shotgun (WGS) entry which is preliminary data.</text>
</comment>
<organism evidence="3 4">
    <name type="scientific">Caenorhabditis auriculariae</name>
    <dbReference type="NCBI Taxonomy" id="2777116"/>
    <lineage>
        <taxon>Eukaryota</taxon>
        <taxon>Metazoa</taxon>
        <taxon>Ecdysozoa</taxon>
        <taxon>Nematoda</taxon>
        <taxon>Chromadorea</taxon>
        <taxon>Rhabditida</taxon>
        <taxon>Rhabditina</taxon>
        <taxon>Rhabditomorpha</taxon>
        <taxon>Rhabditoidea</taxon>
        <taxon>Rhabditidae</taxon>
        <taxon>Peloderinae</taxon>
        <taxon>Caenorhabditis</taxon>
    </lineage>
</organism>
<keyword evidence="4" id="KW-1185">Reference proteome</keyword>
<feature type="transmembrane region" description="Helical" evidence="1">
    <location>
        <begin position="876"/>
        <end position="894"/>
    </location>
</feature>
<sequence length="897" mass="101598">MNKNTIDMGNDEQEDVPRGVCKSNLAESKSTPDWKEAGLESCSCGGASEIQKSAKIDKSLKGYPIKAVTNTLVAFPQSTATRRVSRFEQSAQTAKFEQLLQCLTRPRKVGTVFAAKFMALPFLARQVLFFFFVVFLLLVLTSVPFNFKRSSSKNEESRSFQEMPISRLPVFSDSFREWRECFSQKLKDCRKDPEKMWYWVRSATNQCQNKTSFSNIVLTGIKNKDEMKYHVYGDKTPGVVVTLGIGLDVKAETKLKETLPKGTKFFSADPIFEGNSDLYAPIGTYFPFAVGHEIAVSTANVLHKGKYKLMTMPHIDIITFLTKFVNETKIDQLLMDNEGAEYNILPMMGKDGEFDRHGIVVCQINTEIHDADKSKKEKFLSIMNQIIDDGRYAFLVSYATVHHRFFIINAQHPYCVQKFFKQFYDSFWETSERKSSGLPFVRVSMETITQTLASSSINTHPLFTRRNLEPWLTKSHKNHNYVETEKGIPASAYYLLGSFSTDGDYHIAHITKCPVPASALAEGADSNSKTLDDVWIADNAERVLRILPGGINVLGIAWFSSKSFFTQHKNVITRALVRIQRMSNALTTMNQESLGDTMVTVFVDNADMKPSGFVIDAVGKNPDVSTKVAFQKLEWVSLVSNASARIVFNVPPRKENRSDFYNDFVAASKTFTTNLFTCQYVILDGVLREDSEPLFKDIKKRKKNAVEAQIFLDPLYNRQNEQEEQRATNLHEILFDIEIRASVPVRATVREAKKAMKHHLIRNLCSRAELQYESMEIVEECPTPCVVHQLPRPATTVLPTQSAILLSDFLFEADTIEDAQKNFEDMMDIQTSIEHVDEGWERALTEEEMASIRTPLDVSIAEYEIGESYCNLRNTLIIAAIAVALLSFIIYVIVANT</sequence>
<accession>A0A8S1H188</accession>
<dbReference type="PANTHER" id="PTHR22989">
    <property type="entry name" value="UNCHARACTERIZED DUF13 C.ELEGANS"/>
    <property type="match status" value="1"/>
</dbReference>
<reference evidence="3" key="1">
    <citation type="submission" date="2020-10" db="EMBL/GenBank/DDBJ databases">
        <authorList>
            <person name="Kikuchi T."/>
        </authorList>
    </citation>
    <scope>NUCLEOTIDE SEQUENCE</scope>
    <source>
        <strain evidence="3">NKZ352</strain>
    </source>
</reference>
<dbReference type="Proteomes" id="UP000835052">
    <property type="component" value="Unassembled WGS sequence"/>
</dbReference>
<keyword evidence="1" id="KW-0472">Membrane</keyword>
<protein>
    <recommendedName>
        <fullName evidence="2">Methyltransferase FkbM domain-containing protein</fullName>
    </recommendedName>
</protein>